<comment type="caution">
    <text evidence="11">The sequence shown here is derived from an EMBL/GenBank/DDBJ whole genome shotgun (WGS) entry which is preliminary data.</text>
</comment>
<comment type="function">
    <text evidence="8">Produces ATP from ADP in the presence of a proton gradient across the membrane.</text>
</comment>
<dbReference type="HAMAP" id="MF_00530">
    <property type="entry name" value="ATP_synth_epsil_bac"/>
    <property type="match status" value="1"/>
</dbReference>
<gene>
    <name evidence="8 11" type="primary">atpC</name>
    <name evidence="11" type="ORF">COV86_02620</name>
</gene>
<dbReference type="SUPFAM" id="SSF51344">
    <property type="entry name" value="Epsilon subunit of F1F0-ATP synthase N-terminal domain"/>
    <property type="match status" value="1"/>
</dbReference>
<name>A0A2H0KQ33_9BACT</name>
<protein>
    <recommendedName>
        <fullName evidence="8">ATP synthase epsilon chain</fullName>
    </recommendedName>
    <alternativeName>
        <fullName evidence="8">ATP synthase F1 sector epsilon subunit</fullName>
    </alternativeName>
    <alternativeName>
        <fullName evidence="8">F-ATPase epsilon subunit</fullName>
    </alternativeName>
</protein>
<dbReference type="PANTHER" id="PTHR13822">
    <property type="entry name" value="ATP SYNTHASE DELTA/EPSILON CHAIN"/>
    <property type="match status" value="1"/>
</dbReference>
<dbReference type="InterPro" id="IPR020546">
    <property type="entry name" value="ATP_synth_F1_dsu/esu_N"/>
</dbReference>
<dbReference type="Proteomes" id="UP000229570">
    <property type="component" value="Unassembled WGS sequence"/>
</dbReference>
<dbReference type="GO" id="GO:0005886">
    <property type="term" value="C:plasma membrane"/>
    <property type="evidence" value="ECO:0007669"/>
    <property type="project" value="UniProtKB-SubCell"/>
</dbReference>
<comment type="subunit">
    <text evidence="8 9">F-type ATPases have 2 components, CF(1) - the catalytic core - and CF(0) - the membrane proton channel. CF(1) has five subunits: alpha(3), beta(3), gamma(1), delta(1), epsilon(1). CF(0) has three main subunits: a, b and c.</text>
</comment>
<dbReference type="NCBIfam" id="TIGR01216">
    <property type="entry name" value="ATP_synt_epsi"/>
    <property type="match status" value="1"/>
</dbReference>
<evidence type="ECO:0000256" key="1">
    <source>
        <dbReference type="ARBA" id="ARBA00004184"/>
    </source>
</evidence>
<feature type="domain" description="ATP synthase F1 complex delta/epsilon subunit N-terminal" evidence="10">
    <location>
        <begin position="4"/>
        <end position="82"/>
    </location>
</feature>
<evidence type="ECO:0000313" key="12">
    <source>
        <dbReference type="Proteomes" id="UP000229570"/>
    </source>
</evidence>
<evidence type="ECO:0000256" key="8">
    <source>
        <dbReference type="HAMAP-Rule" id="MF_00530"/>
    </source>
</evidence>
<organism evidence="11 12">
    <name type="scientific">Candidatus Roizmanbacteria bacterium CG11_big_fil_rev_8_21_14_0_20_35_14</name>
    <dbReference type="NCBI Taxonomy" id="1974855"/>
    <lineage>
        <taxon>Bacteria</taxon>
        <taxon>Candidatus Roizmaniibacteriota</taxon>
    </lineage>
</organism>
<evidence type="ECO:0000256" key="6">
    <source>
        <dbReference type="ARBA" id="ARBA00023196"/>
    </source>
</evidence>
<dbReference type="AlphaFoldDB" id="A0A2H0KQ33"/>
<dbReference type="InterPro" id="IPR001469">
    <property type="entry name" value="ATP_synth_F1_dsu/esu"/>
</dbReference>
<evidence type="ECO:0000256" key="5">
    <source>
        <dbReference type="ARBA" id="ARBA00023136"/>
    </source>
</evidence>
<comment type="similarity">
    <text evidence="2 8 9">Belongs to the ATPase epsilon chain family.</text>
</comment>
<accession>A0A2H0KQ33</accession>
<keyword evidence="8" id="KW-1003">Cell membrane</keyword>
<dbReference type="GO" id="GO:0046933">
    <property type="term" value="F:proton-transporting ATP synthase activity, rotational mechanism"/>
    <property type="evidence" value="ECO:0007669"/>
    <property type="project" value="UniProtKB-UniRule"/>
</dbReference>
<evidence type="ECO:0000256" key="7">
    <source>
        <dbReference type="ARBA" id="ARBA00023310"/>
    </source>
</evidence>
<sequence>MSFLHLKIITPKKIVLEEEVFSVTIPTTSGEITVLPKHEKLFSIITEGIIKIKKKDEEDYLSIGGGYLETDGKELNILVSRAYGQNEIDEEMINQATEEAKKILSQPVSEKEKSEAISMMRRAIIDTKLLKKRKHKPL</sequence>
<comment type="subcellular location">
    <subcellularLocation>
        <location evidence="8">Cell membrane</location>
        <topology evidence="8">Peripheral membrane protein</topology>
    </subcellularLocation>
    <subcellularLocation>
        <location evidence="1">Endomembrane system</location>
        <topology evidence="1">Peripheral membrane protein</topology>
    </subcellularLocation>
</comment>
<keyword evidence="3 8" id="KW-0813">Transport</keyword>
<dbReference type="GO" id="GO:0045259">
    <property type="term" value="C:proton-transporting ATP synthase complex"/>
    <property type="evidence" value="ECO:0007669"/>
    <property type="project" value="UniProtKB-KW"/>
</dbReference>
<dbReference type="InterPro" id="IPR036771">
    <property type="entry name" value="ATPsynth_dsu/esu_N"/>
</dbReference>
<reference evidence="11 12" key="1">
    <citation type="submission" date="2017-09" db="EMBL/GenBank/DDBJ databases">
        <title>Depth-based differentiation of microbial function through sediment-hosted aquifers and enrichment of novel symbionts in the deep terrestrial subsurface.</title>
        <authorList>
            <person name="Probst A.J."/>
            <person name="Ladd B."/>
            <person name="Jarett J.K."/>
            <person name="Geller-Mcgrath D.E."/>
            <person name="Sieber C.M."/>
            <person name="Emerson J.B."/>
            <person name="Anantharaman K."/>
            <person name="Thomas B.C."/>
            <person name="Malmstrom R."/>
            <person name="Stieglmeier M."/>
            <person name="Klingl A."/>
            <person name="Woyke T."/>
            <person name="Ryan C.M."/>
            <person name="Banfield J.F."/>
        </authorList>
    </citation>
    <scope>NUCLEOTIDE SEQUENCE [LARGE SCALE GENOMIC DNA]</scope>
    <source>
        <strain evidence="11">CG11_big_fil_rev_8_21_14_0_20_35_14</strain>
    </source>
</reference>
<dbReference type="GO" id="GO:0005524">
    <property type="term" value="F:ATP binding"/>
    <property type="evidence" value="ECO:0007669"/>
    <property type="project" value="UniProtKB-UniRule"/>
</dbReference>
<evidence type="ECO:0000259" key="10">
    <source>
        <dbReference type="Pfam" id="PF02823"/>
    </source>
</evidence>
<evidence type="ECO:0000256" key="9">
    <source>
        <dbReference type="RuleBase" id="RU003656"/>
    </source>
</evidence>
<keyword evidence="4 8" id="KW-0406">Ion transport</keyword>
<dbReference type="CDD" id="cd12152">
    <property type="entry name" value="F1-ATPase_delta"/>
    <property type="match status" value="1"/>
</dbReference>
<dbReference type="PANTHER" id="PTHR13822:SF10">
    <property type="entry name" value="ATP SYNTHASE EPSILON CHAIN, CHLOROPLASTIC"/>
    <property type="match status" value="1"/>
</dbReference>
<dbReference type="EMBL" id="PCVL01000033">
    <property type="protein sequence ID" value="PIQ72494.1"/>
    <property type="molecule type" value="Genomic_DNA"/>
</dbReference>
<dbReference type="Gene3D" id="2.60.15.10">
    <property type="entry name" value="F0F1 ATP synthase delta/epsilon subunit, N-terminal"/>
    <property type="match status" value="1"/>
</dbReference>
<evidence type="ECO:0000256" key="2">
    <source>
        <dbReference type="ARBA" id="ARBA00005712"/>
    </source>
</evidence>
<evidence type="ECO:0000256" key="4">
    <source>
        <dbReference type="ARBA" id="ARBA00023065"/>
    </source>
</evidence>
<keyword evidence="5 8" id="KW-0472">Membrane</keyword>
<keyword evidence="6 8" id="KW-0139">CF(1)</keyword>
<keyword evidence="8" id="KW-0375">Hydrogen ion transport</keyword>
<keyword evidence="7 8" id="KW-0066">ATP synthesis</keyword>
<evidence type="ECO:0000313" key="11">
    <source>
        <dbReference type="EMBL" id="PIQ72494.1"/>
    </source>
</evidence>
<proteinExistence type="inferred from homology"/>
<evidence type="ECO:0000256" key="3">
    <source>
        <dbReference type="ARBA" id="ARBA00022448"/>
    </source>
</evidence>
<dbReference type="GO" id="GO:0012505">
    <property type="term" value="C:endomembrane system"/>
    <property type="evidence" value="ECO:0007669"/>
    <property type="project" value="UniProtKB-SubCell"/>
</dbReference>
<dbReference type="Pfam" id="PF02823">
    <property type="entry name" value="ATP-synt_DE_N"/>
    <property type="match status" value="1"/>
</dbReference>